<feature type="domain" description="Rubredoxin-like" evidence="10">
    <location>
        <begin position="4"/>
        <end position="55"/>
    </location>
</feature>
<keyword evidence="8 9" id="KW-0408">Iron</keyword>
<dbReference type="Gene3D" id="2.20.28.10">
    <property type="match status" value="1"/>
</dbReference>
<evidence type="ECO:0000256" key="7">
    <source>
        <dbReference type="ARBA" id="ARBA00022982"/>
    </source>
</evidence>
<sequence length="58" mass="6546">MTTATKWKCMVCGFEYDEALGMPEHGFPAGTRWEDIPDEWLCPDCGVSKAEFEMEVVA</sequence>
<protein>
    <recommendedName>
        <fullName evidence="9">Rubredoxin</fullName>
    </recommendedName>
</protein>
<gene>
    <name evidence="11" type="ORF">RR42_m0807</name>
</gene>
<keyword evidence="6 9" id="KW-0479">Metal-binding</keyword>
<dbReference type="InterPro" id="IPR024935">
    <property type="entry name" value="Rubredoxin_dom"/>
</dbReference>
<evidence type="ECO:0000256" key="5">
    <source>
        <dbReference type="ARBA" id="ARBA00022448"/>
    </source>
</evidence>
<dbReference type="CDD" id="cd00730">
    <property type="entry name" value="rubredoxin"/>
    <property type="match status" value="1"/>
</dbReference>
<dbReference type="InterPro" id="IPR018527">
    <property type="entry name" value="Rubredoxin_Fe_BS"/>
</dbReference>
<organism evidence="11 12">
    <name type="scientific">Cupriavidus basilensis</name>
    <dbReference type="NCBI Taxonomy" id="68895"/>
    <lineage>
        <taxon>Bacteria</taxon>
        <taxon>Pseudomonadati</taxon>
        <taxon>Pseudomonadota</taxon>
        <taxon>Betaproteobacteria</taxon>
        <taxon>Burkholderiales</taxon>
        <taxon>Burkholderiaceae</taxon>
        <taxon>Cupriavidus</taxon>
    </lineage>
</organism>
<dbReference type="STRING" id="68895.RR42_m0807"/>
<comment type="pathway">
    <text evidence="3">Hydrocarbon metabolism; alkane degradation.</text>
</comment>
<evidence type="ECO:0000256" key="3">
    <source>
        <dbReference type="ARBA" id="ARBA00004933"/>
    </source>
</evidence>
<comment type="similarity">
    <text evidence="4 9">Belongs to the rubredoxin family.</text>
</comment>
<evidence type="ECO:0000256" key="2">
    <source>
        <dbReference type="ARBA" id="ARBA00002792"/>
    </source>
</evidence>
<dbReference type="InterPro" id="IPR050526">
    <property type="entry name" value="Rubredoxin_ET"/>
</dbReference>
<dbReference type="AlphaFoldDB" id="A0A0C4Y7T9"/>
<keyword evidence="7 9" id="KW-0249">Electron transport</keyword>
<dbReference type="GO" id="GO:0005506">
    <property type="term" value="F:iron ion binding"/>
    <property type="evidence" value="ECO:0007669"/>
    <property type="project" value="UniProtKB-UniRule"/>
</dbReference>
<keyword evidence="5" id="KW-0813">Transport</keyword>
<dbReference type="KEGG" id="cbw:RR42_m0807"/>
<dbReference type="PANTHER" id="PTHR47627">
    <property type="entry name" value="RUBREDOXIN"/>
    <property type="match status" value="1"/>
</dbReference>
<dbReference type="PANTHER" id="PTHR47627:SF1">
    <property type="entry name" value="RUBREDOXIN-1-RELATED"/>
    <property type="match status" value="1"/>
</dbReference>
<reference evidence="11 12" key="1">
    <citation type="journal article" date="2015" name="Genome Announc.">
        <title>Complete Genome Sequence of Cupriavidus basilensis 4G11, Isolated from the Oak Ridge Field Research Center Site.</title>
        <authorList>
            <person name="Ray J."/>
            <person name="Waters R.J."/>
            <person name="Skerker J.M."/>
            <person name="Kuehl J.V."/>
            <person name="Price M.N."/>
            <person name="Huang J."/>
            <person name="Chakraborty R."/>
            <person name="Arkin A.P."/>
            <person name="Deutschbauer A."/>
        </authorList>
    </citation>
    <scope>NUCLEOTIDE SEQUENCE [LARGE SCALE GENOMIC DNA]</scope>
    <source>
        <strain evidence="11">4G11</strain>
    </source>
</reference>
<accession>A0A0C4Y7T9</accession>
<evidence type="ECO:0000256" key="6">
    <source>
        <dbReference type="ARBA" id="ARBA00022723"/>
    </source>
</evidence>
<evidence type="ECO:0000256" key="8">
    <source>
        <dbReference type="ARBA" id="ARBA00023004"/>
    </source>
</evidence>
<evidence type="ECO:0000256" key="1">
    <source>
        <dbReference type="ARBA" id="ARBA00001965"/>
    </source>
</evidence>
<dbReference type="InterPro" id="IPR024934">
    <property type="entry name" value="Rubredoxin-like_dom"/>
</dbReference>
<proteinExistence type="inferred from homology"/>
<dbReference type="Proteomes" id="UP000031843">
    <property type="component" value="Chromosome main"/>
</dbReference>
<evidence type="ECO:0000259" key="10">
    <source>
        <dbReference type="PROSITE" id="PS50903"/>
    </source>
</evidence>
<comment type="function">
    <text evidence="2">Involved in the hydrocarbon hydroxylating system, which transfers electrons from NADH to rubredoxin reductase and then through rubredoxin to alkane 1 monooxygenase.</text>
</comment>
<dbReference type="GO" id="GO:0009055">
    <property type="term" value="F:electron transfer activity"/>
    <property type="evidence" value="ECO:0007669"/>
    <property type="project" value="TreeGrafter"/>
</dbReference>
<evidence type="ECO:0000256" key="4">
    <source>
        <dbReference type="ARBA" id="ARBA00005337"/>
    </source>
</evidence>
<name>A0A0C4Y7T9_9BURK</name>
<evidence type="ECO:0000256" key="9">
    <source>
        <dbReference type="RuleBase" id="RU003820"/>
    </source>
</evidence>
<dbReference type="PROSITE" id="PS00202">
    <property type="entry name" value="RUBREDOXIN"/>
    <property type="match status" value="1"/>
</dbReference>
<dbReference type="Pfam" id="PF00301">
    <property type="entry name" value="Rubredoxin"/>
    <property type="match status" value="1"/>
</dbReference>
<keyword evidence="12" id="KW-1185">Reference proteome</keyword>
<dbReference type="SUPFAM" id="SSF57802">
    <property type="entry name" value="Rubredoxin-like"/>
    <property type="match status" value="1"/>
</dbReference>
<evidence type="ECO:0000313" key="12">
    <source>
        <dbReference type="Proteomes" id="UP000031843"/>
    </source>
</evidence>
<dbReference type="PROSITE" id="PS50903">
    <property type="entry name" value="RUBREDOXIN_LIKE"/>
    <property type="match status" value="1"/>
</dbReference>
<comment type="cofactor">
    <cofactor evidence="1 9">
        <name>Fe(3+)</name>
        <dbReference type="ChEBI" id="CHEBI:29034"/>
    </cofactor>
</comment>
<dbReference type="FunFam" id="2.20.28.10:FF:000001">
    <property type="entry name" value="Rubredoxin"/>
    <property type="match status" value="1"/>
</dbReference>
<dbReference type="GO" id="GO:0043448">
    <property type="term" value="P:alkane catabolic process"/>
    <property type="evidence" value="ECO:0007669"/>
    <property type="project" value="TreeGrafter"/>
</dbReference>
<dbReference type="EMBL" id="CP010536">
    <property type="protein sequence ID" value="AJG18219.1"/>
    <property type="molecule type" value="Genomic_DNA"/>
</dbReference>
<dbReference type="RefSeq" id="WP_043344276.1">
    <property type="nucleotide sequence ID" value="NZ_CP010536.1"/>
</dbReference>
<dbReference type="PRINTS" id="PR00163">
    <property type="entry name" value="RUBREDOXIN"/>
</dbReference>
<evidence type="ECO:0000313" key="11">
    <source>
        <dbReference type="EMBL" id="AJG18219.1"/>
    </source>
</evidence>